<dbReference type="RefSeq" id="WP_190447309.1">
    <property type="nucleotide sequence ID" value="NZ_JAMPLM010000006.1"/>
</dbReference>
<comment type="caution">
    <text evidence="1">The sequence shown here is derived from an EMBL/GenBank/DDBJ whole genome shotgun (WGS) entry which is preliminary data.</text>
</comment>
<dbReference type="EMBL" id="JAMPLM010000006">
    <property type="protein sequence ID" value="MEP1058656.1"/>
    <property type="molecule type" value="Genomic_DNA"/>
</dbReference>
<dbReference type="InterPro" id="IPR010865">
    <property type="entry name" value="DUF1499"/>
</dbReference>
<gene>
    <name evidence="1" type="ORF">NDI38_09420</name>
</gene>
<proteinExistence type="predicted"/>
<organism evidence="1 2">
    <name type="scientific">Stenomitos frigidus AS-A4</name>
    <dbReference type="NCBI Taxonomy" id="2933935"/>
    <lineage>
        <taxon>Bacteria</taxon>
        <taxon>Bacillati</taxon>
        <taxon>Cyanobacteriota</taxon>
        <taxon>Cyanophyceae</taxon>
        <taxon>Leptolyngbyales</taxon>
        <taxon>Leptolyngbyaceae</taxon>
        <taxon>Stenomitos</taxon>
    </lineage>
</organism>
<dbReference type="Pfam" id="PF07386">
    <property type="entry name" value="DUF1499"/>
    <property type="match status" value="1"/>
</dbReference>
<dbReference type="PIRSF" id="PIRSF026426">
    <property type="entry name" value="DUF1499"/>
    <property type="match status" value="1"/>
</dbReference>
<dbReference type="Proteomes" id="UP001476950">
    <property type="component" value="Unassembled WGS sequence"/>
</dbReference>
<dbReference type="PANTHER" id="PTHR34801">
    <property type="entry name" value="EXPRESSED PROTEIN"/>
    <property type="match status" value="1"/>
</dbReference>
<keyword evidence="2" id="KW-1185">Reference proteome</keyword>
<sequence length="139" mass="15337">MFKFSGNRPTQLGVSNGRLLPCPGTPNCVCSYDQAAEHAIAPLSFTTTPAEAWANLKTVIQSLERTQIVSETSDYLYVEFASKLMGFVDDVEFYLDAPQNVIHVRSASRLGKSDLGVNRSRIESIRTKLQEAQAAVQRV</sequence>
<accession>A0ABV0KHF3</accession>
<name>A0ABV0KHF3_9CYAN</name>
<protein>
    <submittedName>
        <fullName evidence="1">DUF1499 domain-containing protein</fullName>
    </submittedName>
</protein>
<evidence type="ECO:0000313" key="2">
    <source>
        <dbReference type="Proteomes" id="UP001476950"/>
    </source>
</evidence>
<reference evidence="1 2" key="1">
    <citation type="submission" date="2022-04" db="EMBL/GenBank/DDBJ databases">
        <title>Positive selection, recombination, and allopatry shape intraspecific diversity of widespread and dominant cyanobacteria.</title>
        <authorList>
            <person name="Wei J."/>
            <person name="Shu W."/>
            <person name="Hu C."/>
        </authorList>
    </citation>
    <scope>NUCLEOTIDE SEQUENCE [LARGE SCALE GENOMIC DNA]</scope>
    <source>
        <strain evidence="1 2">AS-A4</strain>
    </source>
</reference>
<dbReference type="PANTHER" id="PTHR34801:SF6">
    <property type="entry name" value="SLL1620 PROTEIN"/>
    <property type="match status" value="1"/>
</dbReference>
<evidence type="ECO:0000313" key="1">
    <source>
        <dbReference type="EMBL" id="MEP1058656.1"/>
    </source>
</evidence>